<evidence type="ECO:0000313" key="1">
    <source>
        <dbReference type="EMBL" id="MPN48095.1"/>
    </source>
</evidence>
<dbReference type="AlphaFoldDB" id="A0A645I9S0"/>
<proteinExistence type="predicted"/>
<gene>
    <name evidence="1" type="ORF">SDC9_195699</name>
</gene>
<sequence>MLREVTHGFGRNLFGALDGDNLFFLHDELTGVADNGIERNNTFFDGIHPGKVNVLLKVPVEQREVVLAALHGVKKTFVEVAAVRERLYILFVL</sequence>
<protein>
    <submittedName>
        <fullName evidence="1">Uncharacterized protein</fullName>
    </submittedName>
</protein>
<reference evidence="1" key="1">
    <citation type="submission" date="2019-08" db="EMBL/GenBank/DDBJ databases">
        <authorList>
            <person name="Kucharzyk K."/>
            <person name="Murdoch R.W."/>
            <person name="Higgins S."/>
            <person name="Loffler F."/>
        </authorList>
    </citation>
    <scope>NUCLEOTIDE SEQUENCE</scope>
</reference>
<dbReference type="EMBL" id="VSSQ01110093">
    <property type="protein sequence ID" value="MPN48095.1"/>
    <property type="molecule type" value="Genomic_DNA"/>
</dbReference>
<organism evidence="1">
    <name type="scientific">bioreactor metagenome</name>
    <dbReference type="NCBI Taxonomy" id="1076179"/>
    <lineage>
        <taxon>unclassified sequences</taxon>
        <taxon>metagenomes</taxon>
        <taxon>ecological metagenomes</taxon>
    </lineage>
</organism>
<name>A0A645I9S0_9ZZZZ</name>
<comment type="caution">
    <text evidence="1">The sequence shown here is derived from an EMBL/GenBank/DDBJ whole genome shotgun (WGS) entry which is preliminary data.</text>
</comment>
<accession>A0A645I9S0</accession>